<name>A0AAD3CHF4_9STRA</name>
<protein>
    <submittedName>
        <fullName evidence="2">Uncharacterized protein</fullName>
    </submittedName>
</protein>
<dbReference type="EMBL" id="BLLK01000022">
    <property type="protein sequence ID" value="GFH46182.1"/>
    <property type="molecule type" value="Genomic_DNA"/>
</dbReference>
<feature type="compositionally biased region" description="Low complexity" evidence="1">
    <location>
        <begin position="28"/>
        <end position="40"/>
    </location>
</feature>
<feature type="region of interest" description="Disordered" evidence="1">
    <location>
        <begin position="1"/>
        <end position="80"/>
    </location>
</feature>
<evidence type="ECO:0000313" key="3">
    <source>
        <dbReference type="Proteomes" id="UP001054902"/>
    </source>
</evidence>
<evidence type="ECO:0000256" key="1">
    <source>
        <dbReference type="SAM" id="MobiDB-lite"/>
    </source>
</evidence>
<sequence length="221" mass="24477">MTATAVTEPTNTVVKDKPTVHEQKPVITEASETTEAPAPQEEAKDASKTETVADVAPEPESPTEAITEAVKESSTEEEEENLEVPFQMMPLTEEEYTSLVNARNTLAANGGLVSNLLSLANDCGEALNDEDREELRRGTEGLQNCEEYINALLKEHESIVAKQQKETRDLLDTIENGDLLQLSEEEVENLDPTQKEIYSISKAYHSVPDEVKRAYDLLFPN</sequence>
<reference evidence="2 3" key="1">
    <citation type="journal article" date="2021" name="Sci. Rep.">
        <title>The genome of the diatom Chaetoceros tenuissimus carries an ancient integrated fragment of an extant virus.</title>
        <authorList>
            <person name="Hongo Y."/>
            <person name="Kimura K."/>
            <person name="Takaki Y."/>
            <person name="Yoshida Y."/>
            <person name="Baba S."/>
            <person name="Kobayashi G."/>
            <person name="Nagasaki K."/>
            <person name="Hano T."/>
            <person name="Tomaru Y."/>
        </authorList>
    </citation>
    <scope>NUCLEOTIDE SEQUENCE [LARGE SCALE GENOMIC DNA]</scope>
    <source>
        <strain evidence="2 3">NIES-3715</strain>
    </source>
</reference>
<feature type="compositionally biased region" description="Polar residues" evidence="1">
    <location>
        <begin position="1"/>
        <end position="13"/>
    </location>
</feature>
<comment type="caution">
    <text evidence="2">The sequence shown here is derived from an EMBL/GenBank/DDBJ whole genome shotgun (WGS) entry which is preliminary data.</text>
</comment>
<keyword evidence="3" id="KW-1185">Reference proteome</keyword>
<feature type="compositionally biased region" description="Basic and acidic residues" evidence="1">
    <location>
        <begin position="14"/>
        <end position="24"/>
    </location>
</feature>
<dbReference type="Proteomes" id="UP001054902">
    <property type="component" value="Unassembled WGS sequence"/>
</dbReference>
<organism evidence="2 3">
    <name type="scientific">Chaetoceros tenuissimus</name>
    <dbReference type="NCBI Taxonomy" id="426638"/>
    <lineage>
        <taxon>Eukaryota</taxon>
        <taxon>Sar</taxon>
        <taxon>Stramenopiles</taxon>
        <taxon>Ochrophyta</taxon>
        <taxon>Bacillariophyta</taxon>
        <taxon>Coscinodiscophyceae</taxon>
        <taxon>Chaetocerotophycidae</taxon>
        <taxon>Chaetocerotales</taxon>
        <taxon>Chaetocerotaceae</taxon>
        <taxon>Chaetoceros</taxon>
    </lineage>
</organism>
<evidence type="ECO:0000313" key="2">
    <source>
        <dbReference type="EMBL" id="GFH46182.1"/>
    </source>
</evidence>
<proteinExistence type="predicted"/>
<gene>
    <name evidence="2" type="ORF">CTEN210_02656</name>
</gene>
<dbReference type="AlphaFoldDB" id="A0AAD3CHF4"/>
<accession>A0AAD3CHF4</accession>